<proteinExistence type="predicted"/>
<protein>
    <submittedName>
        <fullName evidence="1">Uncharacterized protein</fullName>
    </submittedName>
</protein>
<dbReference type="Proteomes" id="UP001642487">
    <property type="component" value="Chromosome 10"/>
</dbReference>
<dbReference type="EMBL" id="OZ021744">
    <property type="protein sequence ID" value="CAK9310897.1"/>
    <property type="molecule type" value="Genomic_DNA"/>
</dbReference>
<evidence type="ECO:0000313" key="1">
    <source>
        <dbReference type="EMBL" id="CAK9310897.1"/>
    </source>
</evidence>
<gene>
    <name evidence="1" type="ORF">CITCOLO1_LOCUS2538</name>
</gene>
<organism evidence="1 2">
    <name type="scientific">Citrullus colocynthis</name>
    <name type="common">colocynth</name>
    <dbReference type="NCBI Taxonomy" id="252529"/>
    <lineage>
        <taxon>Eukaryota</taxon>
        <taxon>Viridiplantae</taxon>
        <taxon>Streptophyta</taxon>
        <taxon>Embryophyta</taxon>
        <taxon>Tracheophyta</taxon>
        <taxon>Spermatophyta</taxon>
        <taxon>Magnoliopsida</taxon>
        <taxon>eudicotyledons</taxon>
        <taxon>Gunneridae</taxon>
        <taxon>Pentapetalae</taxon>
        <taxon>rosids</taxon>
        <taxon>fabids</taxon>
        <taxon>Cucurbitales</taxon>
        <taxon>Cucurbitaceae</taxon>
        <taxon>Benincaseae</taxon>
        <taxon>Citrullus</taxon>
    </lineage>
</organism>
<evidence type="ECO:0000313" key="2">
    <source>
        <dbReference type="Proteomes" id="UP001642487"/>
    </source>
</evidence>
<sequence length="93" mass="10560">MKTRPTLQSCIDLRGKVKWTRFVSPTGWRFFQSVSSLSIINASLLVSVSPSSLTSATRLLGNDPSCCRRSLIGFHFSAFWCFWGFPFCYNNKI</sequence>
<name>A0ABP0XWH6_9ROSI</name>
<accession>A0ABP0XWH6</accession>
<keyword evidence="2" id="KW-1185">Reference proteome</keyword>
<reference evidence="1 2" key="1">
    <citation type="submission" date="2024-03" db="EMBL/GenBank/DDBJ databases">
        <authorList>
            <person name="Gkanogiannis A."/>
            <person name="Becerra Lopez-Lavalle L."/>
        </authorList>
    </citation>
    <scope>NUCLEOTIDE SEQUENCE [LARGE SCALE GENOMIC DNA]</scope>
</reference>